<dbReference type="PANTHER" id="PTHR43377">
    <property type="entry name" value="BILIVERDIN REDUCTASE A"/>
    <property type="match status" value="1"/>
</dbReference>
<dbReference type="EMBL" id="CP047045">
    <property type="protein sequence ID" value="QGZ95791.1"/>
    <property type="molecule type" value="Genomic_DNA"/>
</dbReference>
<dbReference type="PANTHER" id="PTHR43377:SF6">
    <property type="entry name" value="GFO_IDH_MOCA-LIKE OXIDOREDUCTASE N-TERMINAL DOMAIN-CONTAINING PROTEIN"/>
    <property type="match status" value="1"/>
</dbReference>
<dbReference type="Gene3D" id="3.30.360.10">
    <property type="entry name" value="Dihydrodipicolinate Reductase, domain 2"/>
    <property type="match status" value="1"/>
</dbReference>
<dbReference type="Gene3D" id="3.40.50.720">
    <property type="entry name" value="NAD(P)-binding Rossmann-like Domain"/>
    <property type="match status" value="1"/>
</dbReference>
<dbReference type="SUPFAM" id="SSF51735">
    <property type="entry name" value="NAD(P)-binding Rossmann-fold domains"/>
    <property type="match status" value="1"/>
</dbReference>
<proteinExistence type="predicted"/>
<gene>
    <name evidence="2" type="ORF">DSM104635_02642</name>
</gene>
<dbReference type="SUPFAM" id="SSF55347">
    <property type="entry name" value="Glyceraldehyde-3-phosphate dehydrogenase-like, C-terminal domain"/>
    <property type="match status" value="1"/>
</dbReference>
<evidence type="ECO:0000259" key="1">
    <source>
        <dbReference type="Pfam" id="PF01408"/>
    </source>
</evidence>
<evidence type="ECO:0000313" key="3">
    <source>
        <dbReference type="Proteomes" id="UP000431269"/>
    </source>
</evidence>
<dbReference type="Pfam" id="PF01408">
    <property type="entry name" value="GFO_IDH_MocA"/>
    <property type="match status" value="1"/>
</dbReference>
<dbReference type="InterPro" id="IPR000683">
    <property type="entry name" value="Gfo/Idh/MocA-like_OxRdtase_N"/>
</dbReference>
<dbReference type="RefSeq" id="WP_158766624.1">
    <property type="nucleotide sequence ID" value="NZ_CP047045.1"/>
</dbReference>
<dbReference type="Proteomes" id="UP000431269">
    <property type="component" value="Chromosome"/>
</dbReference>
<evidence type="ECO:0000313" key="2">
    <source>
        <dbReference type="EMBL" id="QGZ95791.1"/>
    </source>
</evidence>
<feature type="domain" description="Gfo/Idh/MocA-like oxidoreductase N-terminal" evidence="1">
    <location>
        <begin position="4"/>
        <end position="107"/>
    </location>
</feature>
<keyword evidence="3" id="KW-1185">Reference proteome</keyword>
<dbReference type="InterPro" id="IPR051450">
    <property type="entry name" value="Gfo/Idh/MocA_Oxidoreductases"/>
</dbReference>
<dbReference type="GO" id="GO:0000166">
    <property type="term" value="F:nucleotide binding"/>
    <property type="evidence" value="ECO:0007669"/>
    <property type="project" value="InterPro"/>
</dbReference>
<dbReference type="KEGG" id="tsv:DSM104635_02642"/>
<reference evidence="3" key="1">
    <citation type="submission" date="2019-12" db="EMBL/GenBank/DDBJ databases">
        <title>Complete genome of Terracaulis silvestris 0127_4.</title>
        <authorList>
            <person name="Vieira S."/>
            <person name="Riedel T."/>
            <person name="Sproer C."/>
            <person name="Pascual J."/>
            <person name="Boedeker C."/>
            <person name="Overmann J."/>
        </authorList>
    </citation>
    <scope>NUCLEOTIDE SEQUENCE [LARGE SCALE GENOMIC DNA]</scope>
    <source>
        <strain evidence="3">0127_4</strain>
    </source>
</reference>
<organism evidence="2 3">
    <name type="scientific">Terricaulis silvestris</name>
    <dbReference type="NCBI Taxonomy" id="2686094"/>
    <lineage>
        <taxon>Bacteria</taxon>
        <taxon>Pseudomonadati</taxon>
        <taxon>Pseudomonadota</taxon>
        <taxon>Alphaproteobacteria</taxon>
        <taxon>Caulobacterales</taxon>
        <taxon>Caulobacteraceae</taxon>
        <taxon>Terricaulis</taxon>
    </lineage>
</organism>
<protein>
    <submittedName>
        <fullName evidence="2">NAD-binding Rossmann fold oxidoreductase</fullName>
    </submittedName>
</protein>
<dbReference type="InterPro" id="IPR036291">
    <property type="entry name" value="NAD(P)-bd_dom_sf"/>
</dbReference>
<dbReference type="AlphaFoldDB" id="A0A6I6MNT9"/>
<sequence length="301" mass="32285">MNLEIGLVGVGPWGANILRDLRSLGAVVHCCARSDGSSDRARVGGAASIVEHPDKLPESCAGFVVATRTTSHLDAIRALLPRGRPIFCEKPLSNDLGAARALPAEAHRLVFVMHKWRYHPGIIELARIAATQSAGPVEGLRLLRLGWGNHHTDVSSLWVLAPHDISIAHAVLGETPRPVAAMRDVLGADADGAVAMLETRAGAGVTIEASSGHPSNLRRITLRCRDATFELDSADYATITSRSHSSGEVSHIRVGDEMPLLTELRAFLAHVRGGPPPHTALAEEIRMIEAITEIERMAARR</sequence>
<accession>A0A6I6MNT9</accession>
<name>A0A6I6MNT9_9CAUL</name>